<dbReference type="GO" id="GO:0005829">
    <property type="term" value="C:cytosol"/>
    <property type="evidence" value="ECO:0007669"/>
    <property type="project" value="TreeGrafter"/>
</dbReference>
<dbReference type="PROSITE" id="PS50097">
    <property type="entry name" value="BTB"/>
    <property type="match status" value="1"/>
</dbReference>
<proteinExistence type="predicted"/>
<dbReference type="Gene3D" id="1.25.40.420">
    <property type="match status" value="1"/>
</dbReference>
<dbReference type="STRING" id="6573.A0A210QV55"/>
<dbReference type="Gene3D" id="3.30.710.10">
    <property type="entry name" value="Potassium Channel Kv1.1, Chain A"/>
    <property type="match status" value="1"/>
</dbReference>
<keyword evidence="3" id="KW-1185">Reference proteome</keyword>
<dbReference type="EMBL" id="NEDP02001728">
    <property type="protein sequence ID" value="OWF52611.1"/>
    <property type="molecule type" value="Genomic_DNA"/>
</dbReference>
<dbReference type="OrthoDB" id="9979965at2759"/>
<evidence type="ECO:0000259" key="1">
    <source>
        <dbReference type="PROSITE" id="PS50097"/>
    </source>
</evidence>
<reference evidence="2 3" key="1">
    <citation type="journal article" date="2017" name="Nat. Ecol. Evol.">
        <title>Scallop genome provides insights into evolution of bilaterian karyotype and development.</title>
        <authorList>
            <person name="Wang S."/>
            <person name="Zhang J."/>
            <person name="Jiao W."/>
            <person name="Li J."/>
            <person name="Xun X."/>
            <person name="Sun Y."/>
            <person name="Guo X."/>
            <person name="Huan P."/>
            <person name="Dong B."/>
            <person name="Zhang L."/>
            <person name="Hu X."/>
            <person name="Sun X."/>
            <person name="Wang J."/>
            <person name="Zhao C."/>
            <person name="Wang Y."/>
            <person name="Wang D."/>
            <person name="Huang X."/>
            <person name="Wang R."/>
            <person name="Lv J."/>
            <person name="Li Y."/>
            <person name="Zhang Z."/>
            <person name="Liu B."/>
            <person name="Lu W."/>
            <person name="Hui Y."/>
            <person name="Liang J."/>
            <person name="Zhou Z."/>
            <person name="Hou R."/>
            <person name="Li X."/>
            <person name="Liu Y."/>
            <person name="Li H."/>
            <person name="Ning X."/>
            <person name="Lin Y."/>
            <person name="Zhao L."/>
            <person name="Xing Q."/>
            <person name="Dou J."/>
            <person name="Li Y."/>
            <person name="Mao J."/>
            <person name="Guo H."/>
            <person name="Dou H."/>
            <person name="Li T."/>
            <person name="Mu C."/>
            <person name="Jiang W."/>
            <person name="Fu Q."/>
            <person name="Fu X."/>
            <person name="Miao Y."/>
            <person name="Liu J."/>
            <person name="Yu Q."/>
            <person name="Li R."/>
            <person name="Liao H."/>
            <person name="Li X."/>
            <person name="Kong Y."/>
            <person name="Jiang Z."/>
            <person name="Chourrout D."/>
            <person name="Li R."/>
            <person name="Bao Z."/>
        </authorList>
    </citation>
    <scope>NUCLEOTIDE SEQUENCE [LARGE SCALE GENOMIC DNA]</scope>
    <source>
        <strain evidence="2 3">PY_sf001</strain>
    </source>
</reference>
<protein>
    <submittedName>
        <fullName evidence="2">BTB/POZ domain-containing protein 6</fullName>
    </submittedName>
</protein>
<dbReference type="AlphaFoldDB" id="A0A210QV55"/>
<dbReference type="InterPro" id="IPR011333">
    <property type="entry name" value="SKP1/BTB/POZ_sf"/>
</dbReference>
<evidence type="ECO:0000313" key="2">
    <source>
        <dbReference type="EMBL" id="OWF52611.1"/>
    </source>
</evidence>
<evidence type="ECO:0000313" key="3">
    <source>
        <dbReference type="Proteomes" id="UP000242188"/>
    </source>
</evidence>
<dbReference type="Pfam" id="PF07707">
    <property type="entry name" value="BACK"/>
    <property type="match status" value="1"/>
</dbReference>
<dbReference type="Pfam" id="PF00651">
    <property type="entry name" value="BTB"/>
    <property type="match status" value="1"/>
</dbReference>
<dbReference type="InterPro" id="IPR011705">
    <property type="entry name" value="BACK"/>
</dbReference>
<dbReference type="SMART" id="SM00225">
    <property type="entry name" value="BTB"/>
    <property type="match status" value="1"/>
</dbReference>
<accession>A0A210QV55</accession>
<comment type="caution">
    <text evidence="2">The sequence shown here is derived from an EMBL/GenBank/DDBJ whole genome shotgun (WGS) entry which is preliminary data.</text>
</comment>
<gene>
    <name evidence="2" type="ORF">KP79_PYT04076</name>
</gene>
<dbReference type="GO" id="GO:0022008">
    <property type="term" value="P:neurogenesis"/>
    <property type="evidence" value="ECO:0007669"/>
    <property type="project" value="TreeGrafter"/>
</dbReference>
<dbReference type="SUPFAM" id="SSF54695">
    <property type="entry name" value="POZ domain"/>
    <property type="match status" value="1"/>
</dbReference>
<dbReference type="PANTHER" id="PTHR45774">
    <property type="entry name" value="BTB/POZ DOMAIN-CONTAINING"/>
    <property type="match status" value="1"/>
</dbReference>
<dbReference type="PANTHER" id="PTHR45774:SF4">
    <property type="entry name" value="AXUNDEAD, ISOFORM F"/>
    <property type="match status" value="1"/>
</dbReference>
<sequence>MDVKSYARMANETPWQSGKTLSECITHMLRTEVATDVTFVVEDSKVKAHKFILISRSPTFEAMFCGPMSEQENQMSGQKDIPMTDVSKETFNAFLRYMYTDTIDINIDNVADILRVADKYLVDILKQKCYDFIEEHLAPDNVCYMRERCHSFPNDKLLADCQRVEEESASDVLKSAGFAYLCKGCVHELIASDYLAVDEEVVYEAVTRWAEAECGRQKVAVTDENRRMCLGDLIYHVRFPVMNAEYFCSHVFQQSVLSNDELVEIHRYIHSQGQLNPSQVTVVHQDGGVSGSHSHITHKECCSHSHITHKECCCSIQSNHDKSSKKCDHMDEINQSNLKQGIDAEEHHQSGRICGFGCNYRVGYRKGRYTLATRQKSTNCVIGTKIIVVSEHFQTTSRVYLHGITTPFRADQIIVSVNGEVVRSEVAGDNPTKVLFRKVIPINPCENNVIKVDVNNEVNVIMPTFTKVLKFDNVNINFSDDCNGYVSGLLLSK</sequence>
<organism evidence="2 3">
    <name type="scientific">Mizuhopecten yessoensis</name>
    <name type="common">Japanese scallop</name>
    <name type="synonym">Patinopecten yessoensis</name>
    <dbReference type="NCBI Taxonomy" id="6573"/>
    <lineage>
        <taxon>Eukaryota</taxon>
        <taxon>Metazoa</taxon>
        <taxon>Spiralia</taxon>
        <taxon>Lophotrochozoa</taxon>
        <taxon>Mollusca</taxon>
        <taxon>Bivalvia</taxon>
        <taxon>Autobranchia</taxon>
        <taxon>Pteriomorphia</taxon>
        <taxon>Pectinida</taxon>
        <taxon>Pectinoidea</taxon>
        <taxon>Pectinidae</taxon>
        <taxon>Mizuhopecten</taxon>
    </lineage>
</organism>
<dbReference type="Proteomes" id="UP000242188">
    <property type="component" value="Unassembled WGS sequence"/>
</dbReference>
<dbReference type="InterPro" id="IPR000210">
    <property type="entry name" value="BTB/POZ_dom"/>
</dbReference>
<dbReference type="SMART" id="SM00875">
    <property type="entry name" value="BACK"/>
    <property type="match status" value="1"/>
</dbReference>
<feature type="domain" description="BTB" evidence="1">
    <location>
        <begin position="35"/>
        <end position="107"/>
    </location>
</feature>
<name>A0A210QV55_MIZYE</name>